<sequence length="118" mass="13216">MIQSIAFTMYPVADMARSRKFYEEVLGLKVSSTFGEQWIEYDLGGNTFAITSMNIGRTPGAKGASVGFEVSDFEAFTKGLKEKSVKFILDNYETPVCRMSVIEDPDQNHITIHKLHKG</sequence>
<dbReference type="Proteomes" id="UP000534783">
    <property type="component" value="Unassembled WGS sequence"/>
</dbReference>
<feature type="domain" description="VOC" evidence="1">
    <location>
        <begin position="4"/>
        <end position="115"/>
    </location>
</feature>
<organism evidence="2 3">
    <name type="scientific">Candidatus Manganitrophus noduliformans</name>
    <dbReference type="NCBI Taxonomy" id="2606439"/>
    <lineage>
        <taxon>Bacteria</taxon>
        <taxon>Pseudomonadati</taxon>
        <taxon>Nitrospirota</taxon>
        <taxon>Nitrospiria</taxon>
        <taxon>Candidatus Troglogloeales</taxon>
        <taxon>Candidatus Manganitrophaceae</taxon>
        <taxon>Candidatus Manganitrophus</taxon>
    </lineage>
</organism>
<dbReference type="InterPro" id="IPR029068">
    <property type="entry name" value="Glyas_Bleomycin-R_OHBP_Dase"/>
</dbReference>
<dbReference type="RefSeq" id="WP_168062967.1">
    <property type="nucleotide sequence ID" value="NZ_VTOW01000005.1"/>
</dbReference>
<evidence type="ECO:0000313" key="3">
    <source>
        <dbReference type="Proteomes" id="UP000534783"/>
    </source>
</evidence>
<dbReference type="PROSITE" id="PS51819">
    <property type="entry name" value="VOC"/>
    <property type="match status" value="1"/>
</dbReference>
<dbReference type="AlphaFoldDB" id="A0A7X6DTB3"/>
<proteinExistence type="predicted"/>
<name>A0A7X6DTB3_9BACT</name>
<comment type="caution">
    <text evidence="2">The sequence shown here is derived from an EMBL/GenBank/DDBJ whole genome shotgun (WGS) entry which is preliminary data.</text>
</comment>
<dbReference type="EMBL" id="VTOW01000005">
    <property type="protein sequence ID" value="NKE73018.1"/>
    <property type="molecule type" value="Genomic_DNA"/>
</dbReference>
<dbReference type="InterPro" id="IPR025870">
    <property type="entry name" value="Glyoxalase-like_dom"/>
</dbReference>
<protein>
    <submittedName>
        <fullName evidence="2">VOC family protein</fullName>
    </submittedName>
</protein>
<dbReference type="InterPro" id="IPR037523">
    <property type="entry name" value="VOC_core"/>
</dbReference>
<dbReference type="Gene3D" id="3.10.180.10">
    <property type="entry name" value="2,3-Dihydroxybiphenyl 1,2-Dioxygenase, domain 1"/>
    <property type="match status" value="1"/>
</dbReference>
<dbReference type="Pfam" id="PF12681">
    <property type="entry name" value="Glyoxalase_2"/>
    <property type="match status" value="1"/>
</dbReference>
<evidence type="ECO:0000259" key="1">
    <source>
        <dbReference type="PROSITE" id="PS51819"/>
    </source>
</evidence>
<evidence type="ECO:0000313" key="2">
    <source>
        <dbReference type="EMBL" id="NKE73018.1"/>
    </source>
</evidence>
<gene>
    <name evidence="2" type="ORF">MNODULE_19885</name>
</gene>
<reference evidence="2 3" key="1">
    <citation type="journal article" date="2020" name="Nature">
        <title>Bacterial chemolithoautotrophy via manganese oxidation.</title>
        <authorList>
            <person name="Yu H."/>
            <person name="Leadbetter J.R."/>
        </authorList>
    </citation>
    <scope>NUCLEOTIDE SEQUENCE [LARGE SCALE GENOMIC DNA]</scope>
    <source>
        <strain evidence="2 3">Mn-1</strain>
    </source>
</reference>
<keyword evidence="3" id="KW-1185">Reference proteome</keyword>
<dbReference type="SUPFAM" id="SSF54593">
    <property type="entry name" value="Glyoxalase/Bleomycin resistance protein/Dihydroxybiphenyl dioxygenase"/>
    <property type="match status" value="1"/>
</dbReference>
<accession>A0A7X6DTB3</accession>